<evidence type="ECO:0000256" key="2">
    <source>
        <dbReference type="SAM" id="Phobius"/>
    </source>
</evidence>
<proteinExistence type="predicted"/>
<name>A0AAV9NVM4_9PEZI</name>
<sequence>MDESWLYAIAIVVWYVLGPIFRGHSFLLLCVPAPALHIIVTLCNSTTSLSELDSFASHLASQFASRLYRPLLDPFSHIGLCLLLLKWADPTVRSEACNKKMNRLIVLFLTFPVITAVRFSCMIWAFIQRESGHTHDPQAVLLNLIFWLMVSLIFAEVWSFLVTVAPEVSQAATAPTPAQTSTPAPVQAPASTATAPPAPTVASTTTAASTSTTVPTSSVTTPPAAQQRIPQSATARSPVQTAVPAPAAAAPERPAASRPKHQAYCESVSDECDDPAGPERNTHHEDQGTCSRRAAIVQLIRRVVAQGGNSRAQIIAFCERKGVDPKEVFEPAASAPAQAVEARQTASSGPEGHMSGQPGTEEITIASAKAPASPEIRKAKLEALIEPLPATSCAPLSAAERNPVQTVSPPTARPASFDELYDTTPPRTPPPPTTDRNEVAVAGAGQFDQPQGPLTPPSSDEEDADKSFPGPPLQPASREHDAVSTMTILQQRTGSQQNPTPPDSDHGSENELNAQICRTTTQAARPALKKPMPAQEWLAPISPLCPQELAQGDPIIWQNRNEVIRRAEELLTAVGDAANGRPIAMDLYEPVVQRVEEFGDVSPSTPSARPSGSEPDIGTTQAHATKGLPKSSTRKEVGGNHQEKCDRDEEDAQHAQAPVDRLTKLELDLEFCVQRLRISREEQPADQSYCKEVYETFHQAVYTGVRAELKHKVLREAKLGQAFEERRWQAFRDCYMLLRAIELAAEGRLHESDGFLENVLLSYPQKQSSADQEVPDRIPSEGQSNAEAAPNGIGVNEQSIAQSTANQPNPPDERHAEQVRSSRPSTASRRPFPSVNRSGTAPQNLHATPRHTDASAYLCPN</sequence>
<evidence type="ECO:0000313" key="4">
    <source>
        <dbReference type="Proteomes" id="UP001337655"/>
    </source>
</evidence>
<keyword evidence="2" id="KW-0472">Membrane</keyword>
<feature type="transmembrane region" description="Helical" evidence="2">
    <location>
        <begin position="139"/>
        <end position="161"/>
    </location>
</feature>
<feature type="compositionally biased region" description="Low complexity" evidence="1">
    <location>
        <begin position="332"/>
        <end position="342"/>
    </location>
</feature>
<feature type="transmembrane region" description="Helical" evidence="2">
    <location>
        <begin position="6"/>
        <end position="29"/>
    </location>
</feature>
<feature type="compositionally biased region" description="Polar residues" evidence="1">
    <location>
        <begin position="796"/>
        <end position="807"/>
    </location>
</feature>
<comment type="caution">
    <text evidence="3">The sequence shown here is derived from an EMBL/GenBank/DDBJ whole genome shotgun (WGS) entry which is preliminary data.</text>
</comment>
<feature type="compositionally biased region" description="Polar residues" evidence="1">
    <location>
        <begin position="835"/>
        <end position="846"/>
    </location>
</feature>
<keyword evidence="4" id="KW-1185">Reference proteome</keyword>
<evidence type="ECO:0000256" key="1">
    <source>
        <dbReference type="SAM" id="MobiDB-lite"/>
    </source>
</evidence>
<gene>
    <name evidence="3" type="ORF">LTR77_010294</name>
</gene>
<dbReference type="AlphaFoldDB" id="A0AAV9NVM4"/>
<dbReference type="Proteomes" id="UP001337655">
    <property type="component" value="Unassembled WGS sequence"/>
</dbReference>
<feature type="region of interest" description="Disordered" evidence="1">
    <location>
        <begin position="766"/>
        <end position="861"/>
    </location>
</feature>
<feature type="transmembrane region" description="Helical" evidence="2">
    <location>
        <begin position="105"/>
        <end position="127"/>
    </location>
</feature>
<feature type="compositionally biased region" description="Low complexity" evidence="1">
    <location>
        <begin position="242"/>
        <end position="257"/>
    </location>
</feature>
<dbReference type="RefSeq" id="XP_064654264.1">
    <property type="nucleotide sequence ID" value="XM_064807517.1"/>
</dbReference>
<feature type="region of interest" description="Disordered" evidence="1">
    <location>
        <begin position="332"/>
        <end position="359"/>
    </location>
</feature>
<keyword evidence="2" id="KW-0812">Transmembrane</keyword>
<feature type="compositionally biased region" description="Polar residues" evidence="1">
    <location>
        <begin position="484"/>
        <end position="498"/>
    </location>
</feature>
<feature type="compositionally biased region" description="Low complexity" evidence="1">
    <location>
        <begin position="821"/>
        <end position="834"/>
    </location>
</feature>
<dbReference type="GeneID" id="89931623"/>
<feature type="region of interest" description="Disordered" evidence="1">
    <location>
        <begin position="175"/>
        <end position="287"/>
    </location>
</feature>
<organism evidence="3 4">
    <name type="scientific">Saxophila tyrrhenica</name>
    <dbReference type="NCBI Taxonomy" id="1690608"/>
    <lineage>
        <taxon>Eukaryota</taxon>
        <taxon>Fungi</taxon>
        <taxon>Dikarya</taxon>
        <taxon>Ascomycota</taxon>
        <taxon>Pezizomycotina</taxon>
        <taxon>Dothideomycetes</taxon>
        <taxon>Dothideomycetidae</taxon>
        <taxon>Mycosphaerellales</taxon>
        <taxon>Extremaceae</taxon>
        <taxon>Saxophila</taxon>
    </lineage>
</organism>
<accession>A0AAV9NVM4</accession>
<feature type="compositionally biased region" description="Basic and acidic residues" evidence="1">
    <location>
        <begin position="811"/>
        <end position="820"/>
    </location>
</feature>
<feature type="region of interest" description="Disordered" evidence="1">
    <location>
        <begin position="396"/>
        <end position="510"/>
    </location>
</feature>
<feature type="region of interest" description="Disordered" evidence="1">
    <location>
        <begin position="598"/>
        <end position="656"/>
    </location>
</feature>
<protein>
    <submittedName>
        <fullName evidence="3">Uncharacterized protein</fullName>
    </submittedName>
</protein>
<evidence type="ECO:0000313" key="3">
    <source>
        <dbReference type="EMBL" id="KAK5163900.1"/>
    </source>
</evidence>
<keyword evidence="2" id="KW-1133">Transmembrane helix</keyword>
<reference evidence="3 4" key="1">
    <citation type="submission" date="2023-08" db="EMBL/GenBank/DDBJ databases">
        <title>Black Yeasts Isolated from many extreme environments.</title>
        <authorList>
            <person name="Coleine C."/>
            <person name="Stajich J.E."/>
            <person name="Selbmann L."/>
        </authorList>
    </citation>
    <scope>NUCLEOTIDE SEQUENCE [LARGE SCALE GENOMIC DNA]</scope>
    <source>
        <strain evidence="3 4">CCFEE 5935</strain>
    </source>
</reference>
<dbReference type="EMBL" id="JAVRRT010000022">
    <property type="protein sequence ID" value="KAK5163900.1"/>
    <property type="molecule type" value="Genomic_DNA"/>
</dbReference>
<feature type="compositionally biased region" description="Polar residues" evidence="1">
    <location>
        <begin position="228"/>
        <end position="240"/>
    </location>
</feature>
<feature type="compositionally biased region" description="Basic and acidic residues" evidence="1">
    <location>
        <begin position="633"/>
        <end position="647"/>
    </location>
</feature>
<feature type="compositionally biased region" description="Low complexity" evidence="1">
    <location>
        <begin position="175"/>
        <end position="226"/>
    </location>
</feature>